<evidence type="ECO:0000256" key="1">
    <source>
        <dbReference type="SAM" id="MobiDB-lite"/>
    </source>
</evidence>
<organism evidence="3 4">
    <name type="scientific">Pararobbsia silviterrae</name>
    <dbReference type="NCBI Taxonomy" id="1792498"/>
    <lineage>
        <taxon>Bacteria</taxon>
        <taxon>Pseudomonadati</taxon>
        <taxon>Pseudomonadota</taxon>
        <taxon>Betaproteobacteria</taxon>
        <taxon>Burkholderiales</taxon>
        <taxon>Burkholderiaceae</taxon>
        <taxon>Pararobbsia</taxon>
    </lineage>
</organism>
<dbReference type="InterPro" id="IPR031939">
    <property type="entry name" value="Adhesin_E-like"/>
</dbReference>
<evidence type="ECO:0000259" key="2">
    <source>
        <dbReference type="Pfam" id="PF16747"/>
    </source>
</evidence>
<sequence length="209" mass="21905">MKSQPTSLYRHALRGVPARLVAALALTLALPAGAVFASWVTIAQIPRLNVRVSMQSEGHVPRPVHKNLVESFFESPPPPASAWFLFSYPTPVATAESFTFRSYKEHVVADCDHGTIGMDQFIAFGGAEGDGDGVSSWTAPDAPLDLRPVMPGTVGSIMFDAICNGMPPFPYKDVLLQAGAAPAPAATAPEAASASAVPSGPSHPATQLQ</sequence>
<comment type="caution">
    <text evidence="3">The sequence shown here is derived from an EMBL/GenBank/DDBJ whole genome shotgun (WGS) entry which is preliminary data.</text>
</comment>
<dbReference type="Pfam" id="PF16747">
    <property type="entry name" value="Adhesin_E"/>
    <property type="match status" value="1"/>
</dbReference>
<protein>
    <recommendedName>
        <fullName evidence="2">Surface-adhesin protein E-like domain-containing protein</fullName>
    </recommendedName>
</protein>
<gene>
    <name evidence="3" type="ORF">D7S86_09785</name>
</gene>
<evidence type="ECO:0000313" key="4">
    <source>
        <dbReference type="Proteomes" id="UP000270342"/>
    </source>
</evidence>
<evidence type="ECO:0000313" key="3">
    <source>
        <dbReference type="EMBL" id="RKP56635.1"/>
    </source>
</evidence>
<feature type="domain" description="Surface-adhesin protein E-like" evidence="2">
    <location>
        <begin position="81"/>
        <end position="164"/>
    </location>
</feature>
<reference evidence="3 4" key="1">
    <citation type="submission" date="2018-10" db="EMBL/GenBank/DDBJ databases">
        <title>Robbsia sp. DHC34, isolated from soil.</title>
        <authorList>
            <person name="Gao Z.-H."/>
            <person name="Qiu L.-H."/>
        </authorList>
    </citation>
    <scope>NUCLEOTIDE SEQUENCE [LARGE SCALE GENOMIC DNA]</scope>
    <source>
        <strain evidence="3 4">DHC34</strain>
    </source>
</reference>
<dbReference type="Proteomes" id="UP000270342">
    <property type="component" value="Unassembled WGS sequence"/>
</dbReference>
<dbReference type="AlphaFoldDB" id="A0A494Y1J2"/>
<dbReference type="OrthoDB" id="9961433at2"/>
<feature type="region of interest" description="Disordered" evidence="1">
    <location>
        <begin position="187"/>
        <end position="209"/>
    </location>
</feature>
<accession>A0A494Y1J2</accession>
<dbReference type="EMBL" id="RBZU01000003">
    <property type="protein sequence ID" value="RKP56635.1"/>
    <property type="molecule type" value="Genomic_DNA"/>
</dbReference>
<keyword evidence="4" id="KW-1185">Reference proteome</keyword>
<name>A0A494Y1J2_9BURK</name>
<dbReference type="RefSeq" id="WP_121085824.1">
    <property type="nucleotide sequence ID" value="NZ_RBZU01000003.1"/>
</dbReference>
<proteinExistence type="predicted"/>